<proteinExistence type="predicted"/>
<name>A0A4Y2LQQ0_ARAVE</name>
<dbReference type="InterPro" id="IPR036179">
    <property type="entry name" value="Ig-like_dom_sf"/>
</dbReference>
<dbReference type="InterPro" id="IPR013783">
    <property type="entry name" value="Ig-like_fold"/>
</dbReference>
<gene>
    <name evidence="1" type="ORF">AVEN_4696_1</name>
</gene>
<dbReference type="AlphaFoldDB" id="A0A4Y2LQQ0"/>
<sequence length="91" mass="9762">MLPFHGRDPPFRKEIKISYQAGEGGLPFGLFSVSESSAGDFTCGHSNLRAHRFNNGTLDCSNVEESDAGSYLCQVSNGIAVGLSKIKTLQP</sequence>
<reference evidence="1 2" key="1">
    <citation type="journal article" date="2019" name="Sci. Rep.">
        <title>Orb-weaving spider Araneus ventricosus genome elucidates the spidroin gene catalogue.</title>
        <authorList>
            <person name="Kono N."/>
            <person name="Nakamura H."/>
            <person name="Ohtoshi R."/>
            <person name="Moran D.A.P."/>
            <person name="Shinohara A."/>
            <person name="Yoshida Y."/>
            <person name="Fujiwara M."/>
            <person name="Mori M."/>
            <person name="Tomita M."/>
            <person name="Arakawa K."/>
        </authorList>
    </citation>
    <scope>NUCLEOTIDE SEQUENCE [LARGE SCALE GENOMIC DNA]</scope>
</reference>
<dbReference type="SUPFAM" id="SSF48726">
    <property type="entry name" value="Immunoglobulin"/>
    <property type="match status" value="1"/>
</dbReference>
<dbReference type="EMBL" id="BGPR01006223">
    <property type="protein sequence ID" value="GBN17101.1"/>
    <property type="molecule type" value="Genomic_DNA"/>
</dbReference>
<organism evidence="1 2">
    <name type="scientific">Araneus ventricosus</name>
    <name type="common">Orbweaver spider</name>
    <name type="synonym">Epeira ventricosa</name>
    <dbReference type="NCBI Taxonomy" id="182803"/>
    <lineage>
        <taxon>Eukaryota</taxon>
        <taxon>Metazoa</taxon>
        <taxon>Ecdysozoa</taxon>
        <taxon>Arthropoda</taxon>
        <taxon>Chelicerata</taxon>
        <taxon>Arachnida</taxon>
        <taxon>Araneae</taxon>
        <taxon>Araneomorphae</taxon>
        <taxon>Entelegynae</taxon>
        <taxon>Araneoidea</taxon>
        <taxon>Araneidae</taxon>
        <taxon>Araneus</taxon>
    </lineage>
</organism>
<dbReference type="Proteomes" id="UP000499080">
    <property type="component" value="Unassembled WGS sequence"/>
</dbReference>
<dbReference type="OrthoDB" id="6429135at2759"/>
<comment type="caution">
    <text evidence="1">The sequence shown here is derived from an EMBL/GenBank/DDBJ whole genome shotgun (WGS) entry which is preliminary data.</text>
</comment>
<keyword evidence="2" id="KW-1185">Reference proteome</keyword>
<evidence type="ECO:0000313" key="2">
    <source>
        <dbReference type="Proteomes" id="UP000499080"/>
    </source>
</evidence>
<dbReference type="Gene3D" id="2.60.40.10">
    <property type="entry name" value="Immunoglobulins"/>
    <property type="match status" value="1"/>
</dbReference>
<evidence type="ECO:0008006" key="3">
    <source>
        <dbReference type="Google" id="ProtNLM"/>
    </source>
</evidence>
<protein>
    <recommendedName>
        <fullName evidence="3">Ig-like domain-containing protein</fullName>
    </recommendedName>
</protein>
<accession>A0A4Y2LQQ0</accession>
<evidence type="ECO:0000313" key="1">
    <source>
        <dbReference type="EMBL" id="GBN17101.1"/>
    </source>
</evidence>